<name>A0A1S7DLV8_MCV2</name>
<feature type="region of interest" description="Disordered" evidence="3">
    <location>
        <begin position="1"/>
        <end position="110"/>
    </location>
</feature>
<dbReference type="Proteomes" id="UP000317568">
    <property type="component" value="Genome"/>
</dbReference>
<dbReference type="EMBL" id="MH320548">
    <property type="protein sequence ID" value="AYO87768.1"/>
    <property type="molecule type" value="Genomic_DNA"/>
</dbReference>
<dbReference type="PRINTS" id="PR01847">
    <property type="entry name" value="VIRALFUSION"/>
</dbReference>
<protein>
    <submittedName>
        <fullName evidence="4">MC133</fullName>
    </submittedName>
</protein>
<feature type="compositionally biased region" description="Low complexity" evidence="3">
    <location>
        <begin position="163"/>
        <end position="175"/>
    </location>
</feature>
<evidence type="ECO:0000256" key="3">
    <source>
        <dbReference type="SAM" id="MobiDB-lite"/>
    </source>
</evidence>
<feature type="region of interest" description="Disordered" evidence="3">
    <location>
        <begin position="444"/>
        <end position="504"/>
    </location>
</feature>
<reference evidence="5" key="2">
    <citation type="journal article" date="2018" name="Viruses">
        <title>New Insights into the Evolutionary and Genomic Landscape of Molluscum Contagiosum Virus (MCV) based on Nine MCV1 and Six MCV2 Complete Genome Sequences.</title>
        <authorList>
            <person name="Zorec T."/>
            <person name="Kutnjak D."/>
            <person name="Hosnjak L."/>
            <person name="Kusar B."/>
            <person name="Trcko K."/>
            <person name="Kocjan B."/>
            <person name="Li Y."/>
            <person name="Krizmaric M."/>
            <person name="Miljkovic J."/>
            <person name="Ravnikar M."/>
            <person name="Poljak M."/>
        </authorList>
    </citation>
    <scope>NUCLEOTIDE SEQUENCE [LARGE SCALE GENOMIC DNA]</scope>
    <source>
        <strain evidence="5">MCV2_MB98</strain>
        <strain evidence="6">MCV2_MC313</strain>
        <strain evidence="7">MCV2_MC316</strain>
        <strain evidence="8">MCV2_MC332</strain>
        <strain evidence="9">MCV2_MC515</strain>
    </source>
</reference>
<dbReference type="Pfam" id="PF02346">
    <property type="entry name" value="Vac_Fusion"/>
    <property type="match status" value="1"/>
</dbReference>
<dbReference type="GO" id="GO:0019064">
    <property type="term" value="P:fusion of virus membrane with host plasma membrane"/>
    <property type="evidence" value="ECO:0007669"/>
    <property type="project" value="InterPro"/>
</dbReference>
<dbReference type="Proteomes" id="UP000320816">
    <property type="component" value="Segment"/>
</dbReference>
<gene>
    <name evidence="4" type="primary">MC133L</name>
</gene>
<sequence>MADSGDTTTTGSTGDTTAAGGTGDTTAATTDGGAGNTAATTTATTDGGAGNTAATTTDGGAGNTAATTTDGGAGNTAATTTAGGAGDTSGTASSGGTTGTTPTPAPKAGDAEVPRSILEFAQLVHETWNMPLTATVCLHRHQRNVVRNALRGYMSKTNTNDNASGAPSAPTAATGQDTAPADLLSYPYMLGSSYYQQLMSYRQLQTLSDTVRSSRAVNTVGQYVLYLVTYYMTVGREHVSLHTARDPNYAPAVLTIMAHKILNRVYEIHTRKQCKYMFVGVPSYYWHGVSAQELLTWGAGLLQDPSMKLYSAYLRFLAQNQRDVSNPRFKIEYMGESWNFRKSVPEFALEGLCYRGDDNITRYDASTVRVYVDKTGDNAYSYYEYPALGVANSAGVSSTGGVPVTSVDYSSDVSAFSLRPPASEVAIGGAADPYSSLGKLITPEECGTQLTDEDPDPVARDESKDTKLAEGQAEPSPADDLSEETLPGLQDEAPGAESTRRRGDLGSLANSVRLIKELEDRVTMLAKDHTDVVNCCSTVSEGLSRLERHAETLRKTMLALVRKINVQTGRTPAGYGYELSYE</sequence>
<dbReference type="Pfam" id="PF06086">
    <property type="entry name" value="Pox_A30L_A26L"/>
    <property type="match status" value="1"/>
</dbReference>
<comment type="subcellular location">
    <subcellularLocation>
        <location evidence="1">Virion</location>
    </subcellularLocation>
</comment>
<reference evidence="5" key="3">
    <citation type="submission" date="2018-05" db="EMBL/GenBank/DDBJ databases">
        <authorList>
            <person name="Zorec T.M."/>
            <person name="Hosnjak L."/>
            <person name="Kutnjak D."/>
            <person name="Kusar B."/>
            <person name="Trcko K."/>
            <person name="Kocjan B.J."/>
            <person name="Li Y."/>
            <person name="Krizmaric M."/>
            <person name="Miljkovic J."/>
            <person name="Ravnikar M."/>
            <person name="Poljak M."/>
        </authorList>
    </citation>
    <scope>NUCLEOTIDE SEQUENCE</scope>
    <source>
        <strain evidence="5">MCV2_MB98</strain>
        <strain evidence="6">MCV2_MC313</strain>
        <strain evidence="7">MCV2_MC316</strain>
        <strain evidence="8">MCV2_MC332</strain>
        <strain evidence="9">MCV2_MC515</strain>
    </source>
</reference>
<evidence type="ECO:0000313" key="9">
    <source>
        <dbReference type="EMBL" id="AYO89156.1"/>
    </source>
</evidence>
<dbReference type="GO" id="GO:0019031">
    <property type="term" value="C:viral envelope"/>
    <property type="evidence" value="ECO:0007669"/>
    <property type="project" value="InterPro"/>
</dbReference>
<reference evidence="4" key="1">
    <citation type="journal article" date="2017" name="J. Gen. Virol.">
        <title>Recombination events and variability among full-length genomes of co-circulating molluscum contagiosum virus subtypes 1 and 2.</title>
        <authorList>
            <person name="Lopez-Bueno A."/>
            <person name="Parras-Molto M."/>
            <person name="Lopez-Barrantes O."/>
            <person name="Belda S."/>
            <person name="Alejo A."/>
        </authorList>
    </citation>
    <scope>NUCLEOTIDE SEQUENCE</scope>
    <source>
        <strain evidence="4">Madrid 2016_1</strain>
    </source>
</reference>
<dbReference type="InterPro" id="IPR003436">
    <property type="entry name" value="Chordopox_Fusion/A27"/>
</dbReference>
<evidence type="ECO:0000313" key="4">
    <source>
        <dbReference type="EMBL" id="AQY16706.1"/>
    </source>
</evidence>
<feature type="region of interest" description="Disordered" evidence="3">
    <location>
        <begin position="156"/>
        <end position="176"/>
    </location>
</feature>
<evidence type="ECO:0000313" key="7">
    <source>
        <dbReference type="EMBL" id="AYO88108.1"/>
    </source>
</evidence>
<dbReference type="Proteomes" id="UP000319755">
    <property type="component" value="Genome"/>
</dbReference>
<dbReference type="EMBL" id="MH320551">
    <property type="protein sequence ID" value="AYO88278.1"/>
    <property type="molecule type" value="Genomic_DNA"/>
</dbReference>
<dbReference type="EMBL" id="MH320550">
    <property type="protein sequence ID" value="AYO88108.1"/>
    <property type="molecule type" value="Genomic_DNA"/>
</dbReference>
<evidence type="ECO:0000313" key="5">
    <source>
        <dbReference type="EMBL" id="AYO87768.1"/>
    </source>
</evidence>
<evidence type="ECO:0000313" key="8">
    <source>
        <dbReference type="EMBL" id="AYO88278.1"/>
    </source>
</evidence>
<dbReference type="InterPro" id="IPR009285">
    <property type="entry name" value="Poxvirus_A26L"/>
</dbReference>
<evidence type="ECO:0000256" key="1">
    <source>
        <dbReference type="ARBA" id="ARBA00004328"/>
    </source>
</evidence>
<evidence type="ECO:0000256" key="2">
    <source>
        <dbReference type="ARBA" id="ARBA00022844"/>
    </source>
</evidence>
<feature type="compositionally biased region" description="Basic and acidic residues" evidence="3">
    <location>
        <begin position="457"/>
        <end position="468"/>
    </location>
</feature>
<accession>A0A1S7DLV8</accession>
<dbReference type="Proteomes" id="UP000320664">
    <property type="component" value="Segment"/>
</dbReference>
<dbReference type="EMBL" id="MH320556">
    <property type="protein sequence ID" value="AYO89156.1"/>
    <property type="molecule type" value="Genomic_DNA"/>
</dbReference>
<evidence type="ECO:0000313" key="6">
    <source>
        <dbReference type="EMBL" id="AYO87938.1"/>
    </source>
</evidence>
<dbReference type="EMBL" id="MH320549">
    <property type="protein sequence ID" value="AYO87938.1"/>
    <property type="molecule type" value="Genomic_DNA"/>
</dbReference>
<dbReference type="Proteomes" id="UP000317891">
    <property type="component" value="Segment"/>
</dbReference>
<dbReference type="EMBL" id="KY040274">
    <property type="protein sequence ID" value="AQY16706.1"/>
    <property type="molecule type" value="Genomic_DNA"/>
</dbReference>
<organismHost>
    <name type="scientific">Homo sapiens</name>
    <name type="common">Human</name>
    <dbReference type="NCBI Taxonomy" id="9606"/>
</organismHost>
<keyword evidence="2" id="KW-0946">Virion</keyword>
<feature type="compositionally biased region" description="Low complexity" evidence="3">
    <location>
        <begin position="1"/>
        <end position="101"/>
    </location>
</feature>
<dbReference type="Proteomes" id="UP000315637">
    <property type="component" value="Segment"/>
</dbReference>
<organism evidence="4">
    <name type="scientific">Molluscum contagiosum virus subtype 2</name>
    <name type="common">MOCV</name>
    <name type="synonym">MCVII</name>
    <dbReference type="NCBI Taxonomy" id="10281"/>
    <lineage>
        <taxon>Viruses</taxon>
        <taxon>Varidnaviria</taxon>
        <taxon>Bamfordvirae</taxon>
        <taxon>Nucleocytoviricota</taxon>
        <taxon>Pokkesviricetes</taxon>
        <taxon>Chitovirales</taxon>
        <taxon>Poxviridae</taxon>
        <taxon>Chordopoxvirinae</taxon>
        <taxon>Molluscipoxvirus</taxon>
        <taxon>Molluscipoxvirus molluscum</taxon>
        <taxon>Molluscum contagiosum virus</taxon>
    </lineage>
</organism>
<proteinExistence type="predicted"/>